<dbReference type="Proteomes" id="UP001195483">
    <property type="component" value="Unassembled WGS sequence"/>
</dbReference>
<dbReference type="AlphaFoldDB" id="A0AAE0SH52"/>
<protein>
    <submittedName>
        <fullName evidence="1">Uncharacterized protein</fullName>
    </submittedName>
</protein>
<reference evidence="1" key="2">
    <citation type="journal article" date="2021" name="Genome Biol. Evol.">
        <title>Developing a high-quality reference genome for a parasitic bivalve with doubly uniparental inheritance (Bivalvia: Unionida).</title>
        <authorList>
            <person name="Smith C.H."/>
        </authorList>
    </citation>
    <scope>NUCLEOTIDE SEQUENCE</scope>
    <source>
        <strain evidence="1">CHS0354</strain>
        <tissue evidence="1">Mantle</tissue>
    </source>
</reference>
<keyword evidence="2" id="KW-1185">Reference proteome</keyword>
<gene>
    <name evidence="1" type="ORF">CHS0354_005118</name>
</gene>
<accession>A0AAE0SH52</accession>
<evidence type="ECO:0000313" key="1">
    <source>
        <dbReference type="EMBL" id="KAK3591905.1"/>
    </source>
</evidence>
<reference evidence="1" key="1">
    <citation type="journal article" date="2021" name="Genome Biol. Evol.">
        <title>A High-Quality Reference Genome for a Parasitic Bivalve with Doubly Uniparental Inheritance (Bivalvia: Unionida).</title>
        <authorList>
            <person name="Smith C.H."/>
        </authorList>
    </citation>
    <scope>NUCLEOTIDE SEQUENCE</scope>
    <source>
        <strain evidence="1">CHS0354</strain>
    </source>
</reference>
<name>A0AAE0SH52_9BIVA</name>
<evidence type="ECO:0000313" key="2">
    <source>
        <dbReference type="Proteomes" id="UP001195483"/>
    </source>
</evidence>
<proteinExistence type="predicted"/>
<comment type="caution">
    <text evidence="1">The sequence shown here is derived from an EMBL/GenBank/DDBJ whole genome shotgun (WGS) entry which is preliminary data.</text>
</comment>
<reference evidence="1" key="3">
    <citation type="submission" date="2023-05" db="EMBL/GenBank/DDBJ databases">
        <authorList>
            <person name="Smith C.H."/>
        </authorList>
    </citation>
    <scope>NUCLEOTIDE SEQUENCE</scope>
    <source>
        <strain evidence="1">CHS0354</strain>
        <tissue evidence="1">Mantle</tissue>
    </source>
</reference>
<organism evidence="1 2">
    <name type="scientific">Potamilus streckersoni</name>
    <dbReference type="NCBI Taxonomy" id="2493646"/>
    <lineage>
        <taxon>Eukaryota</taxon>
        <taxon>Metazoa</taxon>
        <taxon>Spiralia</taxon>
        <taxon>Lophotrochozoa</taxon>
        <taxon>Mollusca</taxon>
        <taxon>Bivalvia</taxon>
        <taxon>Autobranchia</taxon>
        <taxon>Heteroconchia</taxon>
        <taxon>Palaeoheterodonta</taxon>
        <taxon>Unionida</taxon>
        <taxon>Unionoidea</taxon>
        <taxon>Unionidae</taxon>
        <taxon>Ambleminae</taxon>
        <taxon>Lampsilini</taxon>
        <taxon>Potamilus</taxon>
    </lineage>
</organism>
<dbReference type="EMBL" id="JAEAOA010000364">
    <property type="protein sequence ID" value="KAK3591905.1"/>
    <property type="molecule type" value="Genomic_DNA"/>
</dbReference>
<sequence>MVLQNSRIRTLLPGPLLPDLALVSAINCRPSEYERLRYARSKPDYVLGSGLHKIPSDTEMKILKNGIYAGHNNVR</sequence>